<feature type="compositionally biased region" description="Low complexity" evidence="1">
    <location>
        <begin position="112"/>
        <end position="124"/>
    </location>
</feature>
<sequence>MNYYQHHIGDFNNATRHLSLLERAIYRDLLDMYYDTEKAIDASNMDRLARRLQCITNEQIAALNYILDEFFILQDGAYLNNRCEREIAEFHGKRKQASDAGKASAKKRAAKKQQPQNNGSSDNEQSNDDNSTDVEQASNDNSTDVQPTNNHKPLTNNQEPFNSGSSNAHEQKNPPPPIQFSQYQSEDHKRYTLLGCVNQYPIQNDFIELAQARFENIPTQDLITLFSGGGMFCDFFSARGNQSENTASIWLVKWFTWIENNKDQVKRNREKQNQAVKQSVFTNKAQQAQNEIDDWLSEINPAQPEVKDVHQVFESGAVKYA</sequence>
<reference evidence="3" key="1">
    <citation type="journal article" date="2019" name="Int. J. Syst. Evol. Microbiol.">
        <title>The Global Catalogue of Microorganisms (GCM) 10K type strain sequencing project: providing services to taxonomists for standard genome sequencing and annotation.</title>
        <authorList>
            <consortium name="The Broad Institute Genomics Platform"/>
            <consortium name="The Broad Institute Genome Sequencing Center for Infectious Disease"/>
            <person name="Wu L."/>
            <person name="Ma J."/>
        </authorList>
    </citation>
    <scope>NUCLEOTIDE SEQUENCE [LARGE SCALE GENOMIC DNA]</scope>
    <source>
        <strain evidence="3">KCTC 62575</strain>
    </source>
</reference>
<feature type="compositionally biased region" description="Polar residues" evidence="1">
    <location>
        <begin position="134"/>
        <end position="168"/>
    </location>
</feature>
<dbReference type="Proteomes" id="UP001595455">
    <property type="component" value="Unassembled WGS sequence"/>
</dbReference>
<dbReference type="Pfam" id="PF07120">
    <property type="entry name" value="DUF1376"/>
    <property type="match status" value="1"/>
</dbReference>
<evidence type="ECO:0000256" key="1">
    <source>
        <dbReference type="SAM" id="MobiDB-lite"/>
    </source>
</evidence>
<keyword evidence="3" id="KW-1185">Reference proteome</keyword>
<comment type="caution">
    <text evidence="2">The sequence shown here is derived from an EMBL/GenBank/DDBJ whole genome shotgun (WGS) entry which is preliminary data.</text>
</comment>
<dbReference type="RefSeq" id="WP_378228162.1">
    <property type="nucleotide sequence ID" value="NZ_JBHRSF010000157.1"/>
</dbReference>
<dbReference type="EMBL" id="JBHRSF010000157">
    <property type="protein sequence ID" value="MFC2997631.1"/>
    <property type="molecule type" value="Genomic_DNA"/>
</dbReference>
<organism evidence="2 3">
    <name type="scientific">Acinetobacter sichuanensis</name>
    <dbReference type="NCBI Taxonomy" id="2136183"/>
    <lineage>
        <taxon>Bacteria</taxon>
        <taxon>Pseudomonadati</taxon>
        <taxon>Pseudomonadota</taxon>
        <taxon>Gammaproteobacteria</taxon>
        <taxon>Moraxellales</taxon>
        <taxon>Moraxellaceae</taxon>
        <taxon>Acinetobacter</taxon>
    </lineage>
</organism>
<dbReference type="InterPro" id="IPR010781">
    <property type="entry name" value="DUF1376"/>
</dbReference>
<proteinExistence type="predicted"/>
<evidence type="ECO:0000313" key="2">
    <source>
        <dbReference type="EMBL" id="MFC2997631.1"/>
    </source>
</evidence>
<protein>
    <submittedName>
        <fullName evidence="2">YdaU family protein</fullName>
    </submittedName>
</protein>
<name>A0ABV7BLJ7_9GAMM</name>
<evidence type="ECO:0000313" key="3">
    <source>
        <dbReference type="Proteomes" id="UP001595455"/>
    </source>
</evidence>
<accession>A0ABV7BLJ7</accession>
<gene>
    <name evidence="2" type="ORF">ACFODO_20765</name>
</gene>
<feature type="region of interest" description="Disordered" evidence="1">
    <location>
        <begin position="91"/>
        <end position="182"/>
    </location>
</feature>